<comment type="caution">
    <text evidence="1">The sequence shown here is derived from an EMBL/GenBank/DDBJ whole genome shotgun (WGS) entry which is preliminary data.</text>
</comment>
<evidence type="ECO:0000313" key="1">
    <source>
        <dbReference type="EMBL" id="KAK1129379.1"/>
    </source>
</evidence>
<dbReference type="Proteomes" id="UP001177670">
    <property type="component" value="Unassembled WGS sequence"/>
</dbReference>
<evidence type="ECO:0000313" key="2">
    <source>
        <dbReference type="Proteomes" id="UP001177670"/>
    </source>
</evidence>
<proteinExistence type="predicted"/>
<keyword evidence="2" id="KW-1185">Reference proteome</keyword>
<accession>A0AA40G284</accession>
<dbReference type="EMBL" id="JAHYIQ010000008">
    <property type="protein sequence ID" value="KAK1129379.1"/>
    <property type="molecule type" value="Genomic_DNA"/>
</dbReference>
<organism evidence="1 2">
    <name type="scientific">Melipona bicolor</name>
    <dbReference type="NCBI Taxonomy" id="60889"/>
    <lineage>
        <taxon>Eukaryota</taxon>
        <taxon>Metazoa</taxon>
        <taxon>Ecdysozoa</taxon>
        <taxon>Arthropoda</taxon>
        <taxon>Hexapoda</taxon>
        <taxon>Insecta</taxon>
        <taxon>Pterygota</taxon>
        <taxon>Neoptera</taxon>
        <taxon>Endopterygota</taxon>
        <taxon>Hymenoptera</taxon>
        <taxon>Apocrita</taxon>
        <taxon>Aculeata</taxon>
        <taxon>Apoidea</taxon>
        <taxon>Anthophila</taxon>
        <taxon>Apidae</taxon>
        <taxon>Melipona</taxon>
    </lineage>
</organism>
<reference evidence="1" key="1">
    <citation type="submission" date="2021-10" db="EMBL/GenBank/DDBJ databases">
        <title>Melipona bicolor Genome sequencing and assembly.</title>
        <authorList>
            <person name="Araujo N.S."/>
            <person name="Arias M.C."/>
        </authorList>
    </citation>
    <scope>NUCLEOTIDE SEQUENCE</scope>
    <source>
        <strain evidence="1">USP_2M_L1-L4_2017</strain>
        <tissue evidence="1">Whole body</tissue>
    </source>
</reference>
<name>A0AA40G284_9HYME</name>
<gene>
    <name evidence="1" type="ORF">K0M31_019113</name>
</gene>
<dbReference type="AlphaFoldDB" id="A0AA40G284"/>
<protein>
    <submittedName>
        <fullName evidence="1">Uncharacterized protein</fullName>
    </submittedName>
</protein>
<sequence length="90" mass="9747">MAQNLAPIVSPGAQRRIPRPGCAPDFLGYRIMWLMPPARETEGGQDGERSGDLVRASLHRKEKLRDRCGIAVGVSTDESVIVACDKTTAV</sequence>